<evidence type="ECO:0008006" key="3">
    <source>
        <dbReference type="Google" id="ProtNLM"/>
    </source>
</evidence>
<evidence type="ECO:0000313" key="1">
    <source>
        <dbReference type="EMBL" id="THU35906.1"/>
    </source>
</evidence>
<dbReference type="OrthoDB" id="1521841at2"/>
<dbReference type="Pfam" id="PF08309">
    <property type="entry name" value="LVIVD"/>
    <property type="match status" value="2"/>
</dbReference>
<dbReference type="RefSeq" id="WP_136579147.1">
    <property type="nucleotide sequence ID" value="NZ_STFF01000006.1"/>
</dbReference>
<evidence type="ECO:0000313" key="2">
    <source>
        <dbReference type="Proteomes" id="UP000306918"/>
    </source>
</evidence>
<keyword evidence="2" id="KW-1185">Reference proteome</keyword>
<gene>
    <name evidence="1" type="ORF">FAM09_21175</name>
</gene>
<dbReference type="AlphaFoldDB" id="A0A4V4H0B5"/>
<name>A0A4V4H0B5_9BACT</name>
<dbReference type="EMBL" id="STFF01000006">
    <property type="protein sequence ID" value="THU35906.1"/>
    <property type="molecule type" value="Genomic_DNA"/>
</dbReference>
<organism evidence="1 2">
    <name type="scientific">Niastella caeni</name>
    <dbReference type="NCBI Taxonomy" id="2569763"/>
    <lineage>
        <taxon>Bacteria</taxon>
        <taxon>Pseudomonadati</taxon>
        <taxon>Bacteroidota</taxon>
        <taxon>Chitinophagia</taxon>
        <taxon>Chitinophagales</taxon>
        <taxon>Chitinophagaceae</taxon>
        <taxon>Niastella</taxon>
    </lineage>
</organism>
<accession>A0A4V4H0B5</accession>
<protein>
    <recommendedName>
        <fullName evidence="3">LVIVD repeat-containing protein</fullName>
    </recommendedName>
</protein>
<reference evidence="1 2" key="1">
    <citation type="submission" date="2019-04" db="EMBL/GenBank/DDBJ databases">
        <title>Niastella caeni sp. nov., isolated from activated sludge.</title>
        <authorList>
            <person name="Sheng M."/>
        </authorList>
    </citation>
    <scope>NUCLEOTIDE SEQUENCE [LARGE SCALE GENOMIC DNA]</scope>
    <source>
        <strain evidence="1 2">HX-2-15</strain>
    </source>
</reference>
<dbReference type="InterPro" id="IPR013211">
    <property type="entry name" value="LVIVD"/>
</dbReference>
<comment type="caution">
    <text evidence="1">The sequence shown here is derived from an EMBL/GenBank/DDBJ whole genome shotgun (WGS) entry which is preliminary data.</text>
</comment>
<dbReference type="Proteomes" id="UP000306918">
    <property type="component" value="Unassembled WGS sequence"/>
</dbReference>
<sequence>MRRHPMSALQLMVTVMLSIFLSNCDKEKVTQTYTWYTPDYKTLTEVRAEMKSGPGQPLKSPGKIYIYGNYIFLNESNAGIHIIDNSQPSAPKNIAFIPIPGNVDLAVTGNTLYADSYSDLVTFDISNPLAVVAKKFTSEAFPYRNLYKYSVTRSTNTDSIQVIVGWTRHDTTYTYAPYRGPMYADFNSLASASAAPNKSGIGGSMARFTLMNNYLYTVSSRELHAFDISTPQDPQFVKKTFIDNQFIETIYPFKNKLFIGSSAGMYIYDVSTPGNPVKQGQFTHVRSCDPVIADDNTAWVTLRSGTTCGGNVNELQVVNITDVTKPSLIKTYSQTNPHGLSKEGNILFICDGKDGFKVYDAADANNLKLIKQITGMETFDVISWNSKALVVAKDGLYQFDYSNIRNIRLISKIGLD</sequence>
<dbReference type="SUPFAM" id="SSF63825">
    <property type="entry name" value="YWTD domain"/>
    <property type="match status" value="1"/>
</dbReference>
<proteinExistence type="predicted"/>